<proteinExistence type="predicted"/>
<name>A0A8H4VPH0_9HELO</name>
<dbReference type="EMBL" id="JAAMPI010002315">
    <property type="protein sequence ID" value="KAF4615570.1"/>
    <property type="molecule type" value="Genomic_DNA"/>
</dbReference>
<keyword evidence="2" id="KW-1185">Reference proteome</keyword>
<evidence type="ECO:0000313" key="2">
    <source>
        <dbReference type="Proteomes" id="UP000566819"/>
    </source>
</evidence>
<protein>
    <submittedName>
        <fullName evidence="1">Uncharacterized protein</fullName>
    </submittedName>
</protein>
<sequence length="181" mass="19773">MVPEYLSLIIGLEALAERIIREILSLPGTCSRFAKLGEELQTLIQVLESVSKHNPALTRCIQDAKATCEDIDKLVKKIVHSKVPDLKGSWAKKPMRELCERLEGNKSTLNIQFQAMGHEDGEEPPKINALPIYTLSSSPSATFWPYSFNAESGGYGPIGGYGPPGGGFGGPYRGGYVLFYP</sequence>
<gene>
    <name evidence="1" type="ORF">G7Y89_g15300</name>
</gene>
<dbReference type="Proteomes" id="UP000566819">
    <property type="component" value="Unassembled WGS sequence"/>
</dbReference>
<evidence type="ECO:0000313" key="1">
    <source>
        <dbReference type="EMBL" id="KAF4615570.1"/>
    </source>
</evidence>
<dbReference type="AlphaFoldDB" id="A0A8H4VPH0"/>
<organism evidence="1 2">
    <name type="scientific">Cudoniella acicularis</name>
    <dbReference type="NCBI Taxonomy" id="354080"/>
    <lineage>
        <taxon>Eukaryota</taxon>
        <taxon>Fungi</taxon>
        <taxon>Dikarya</taxon>
        <taxon>Ascomycota</taxon>
        <taxon>Pezizomycotina</taxon>
        <taxon>Leotiomycetes</taxon>
        <taxon>Helotiales</taxon>
        <taxon>Tricladiaceae</taxon>
        <taxon>Cudoniella</taxon>
    </lineage>
</organism>
<reference evidence="1 2" key="1">
    <citation type="submission" date="2020-03" db="EMBL/GenBank/DDBJ databases">
        <title>Draft Genome Sequence of Cudoniella acicularis.</title>
        <authorList>
            <person name="Buettner E."/>
            <person name="Kellner H."/>
        </authorList>
    </citation>
    <scope>NUCLEOTIDE SEQUENCE [LARGE SCALE GENOMIC DNA]</scope>
    <source>
        <strain evidence="1 2">DSM 108380</strain>
    </source>
</reference>
<comment type="caution">
    <text evidence="1">The sequence shown here is derived from an EMBL/GenBank/DDBJ whole genome shotgun (WGS) entry which is preliminary data.</text>
</comment>
<dbReference type="OrthoDB" id="10530002at2759"/>
<accession>A0A8H4VPH0</accession>